<keyword evidence="8 12" id="KW-0862">Zinc</keyword>
<dbReference type="GO" id="GO:0006269">
    <property type="term" value="P:DNA replication, synthesis of primer"/>
    <property type="evidence" value="ECO:0007669"/>
    <property type="project" value="UniProtKB-UniRule"/>
</dbReference>
<gene>
    <name evidence="12" type="primary">dnaG</name>
    <name evidence="14" type="ORF">C3L24_01405</name>
</gene>
<dbReference type="PANTHER" id="PTHR30313">
    <property type="entry name" value="DNA PRIMASE"/>
    <property type="match status" value="1"/>
</dbReference>
<dbReference type="NCBIfam" id="TIGR01391">
    <property type="entry name" value="dnaG"/>
    <property type="match status" value="1"/>
</dbReference>
<name>A0A6N4E634_9GAMM</name>
<dbReference type="EMBL" id="PQCO01000086">
    <property type="protein sequence ID" value="PUE05322.1"/>
    <property type="molecule type" value="Genomic_DNA"/>
</dbReference>
<evidence type="ECO:0000256" key="8">
    <source>
        <dbReference type="ARBA" id="ARBA00022833"/>
    </source>
</evidence>
<keyword evidence="2 12" id="KW-0639">Primosome</keyword>
<dbReference type="InterPro" id="IPR002694">
    <property type="entry name" value="Znf_CHC2"/>
</dbReference>
<dbReference type="InterPro" id="IPR019475">
    <property type="entry name" value="DNA_primase_DnaB-bd"/>
</dbReference>
<dbReference type="EC" id="2.7.7.101" evidence="12"/>
<comment type="cofactor">
    <cofactor evidence="12">
        <name>Zn(2+)</name>
        <dbReference type="ChEBI" id="CHEBI:29105"/>
    </cofactor>
    <text evidence="12">Binds 1 zinc ion per monomer.</text>
</comment>
<dbReference type="InterPro" id="IPR013264">
    <property type="entry name" value="DNAG_N"/>
</dbReference>
<sequence length="593" mass="66783">MAGKIPAQFIDELITRVDIVDLINGRVALKKAGKEYQACCPFHDEKTPSFTVSRDKQFYHCFGCGAHGTAIGFLMEYDNMGFVEAVEELARQQGVEVPREGGHAQGPDHRPLHQMLERATIYYREQLRGHPQAPRAIDYLRQRGLSGEIAREFGIGFAPPGWDNLIRALGGSREQINLLTTAGMLSRRDEQEGRPYDRFRDRIMFPIRNHRGDVIAFGGRILGDGKPKYLNSPETPVFHKGRELYGLYEARKALRDIERLLVVEGYMDVVALAQYGVRHSVATLGTATTAEHLEKLYRTTREVVFCFDGDRAGRAAARKALDTAIPQMRDGREARFMFLPEGEDPDSYVRHHGGERFEQLAARATPLSDFLFQCLSEEIDMDSLGGLARLGEEAKPQLDRLPEGLFKEMMYQRLSQMIGVSSTQLKATPPPAPRPRALRRAPGKGFLGTIPPVRRAIALLLSNPRLALREDLPVAWQRLDLPGITLLTELLELLKAQPNLTTAAVLERWRERPEGRHLQKLAGMLLDLPGEGLAVEFEETLRSLTGRDLDLELEQLLEKSRTISLTDTEKAQLKQLLETKSRRATPHDPMEKT</sequence>
<evidence type="ECO:0000256" key="5">
    <source>
        <dbReference type="ARBA" id="ARBA00022705"/>
    </source>
</evidence>
<dbReference type="Gene3D" id="3.40.1360.10">
    <property type="match status" value="1"/>
</dbReference>
<dbReference type="InterPro" id="IPR030846">
    <property type="entry name" value="DnaG_bac"/>
</dbReference>
<dbReference type="SUPFAM" id="SSF56731">
    <property type="entry name" value="DNA primase core"/>
    <property type="match status" value="1"/>
</dbReference>
<dbReference type="PANTHER" id="PTHR30313:SF2">
    <property type="entry name" value="DNA PRIMASE"/>
    <property type="match status" value="1"/>
</dbReference>
<dbReference type="Pfam" id="PF10410">
    <property type="entry name" value="DnaB_bind"/>
    <property type="match status" value="1"/>
</dbReference>
<evidence type="ECO:0000256" key="12">
    <source>
        <dbReference type="HAMAP-Rule" id="MF_00974"/>
    </source>
</evidence>
<dbReference type="InterPro" id="IPR016136">
    <property type="entry name" value="DNA_helicase_N/primase_C"/>
</dbReference>
<evidence type="ECO:0000256" key="10">
    <source>
        <dbReference type="ARBA" id="ARBA00023125"/>
    </source>
</evidence>
<dbReference type="FunFam" id="3.40.1360.10:FF:000002">
    <property type="entry name" value="DNA primase"/>
    <property type="match status" value="1"/>
</dbReference>
<dbReference type="SMART" id="SM00493">
    <property type="entry name" value="TOPRIM"/>
    <property type="match status" value="1"/>
</dbReference>
<dbReference type="SUPFAM" id="SSF57783">
    <property type="entry name" value="Zinc beta-ribbon"/>
    <property type="match status" value="1"/>
</dbReference>
<comment type="domain">
    <text evidence="12">Contains an N-terminal zinc-binding domain, a central core domain that contains the primase activity, and a C-terminal DnaB-binding domain.</text>
</comment>
<keyword evidence="1 12" id="KW-0240">DNA-directed RNA polymerase</keyword>
<dbReference type="Gene3D" id="3.90.580.10">
    <property type="entry name" value="Zinc finger, CHC2-type domain"/>
    <property type="match status" value="1"/>
</dbReference>
<comment type="similarity">
    <text evidence="12">Belongs to the DnaG primase family.</text>
</comment>
<comment type="function">
    <text evidence="12">RNA polymerase that catalyzes the synthesis of short RNA molecules used as primers for DNA polymerase during DNA replication.</text>
</comment>
<keyword evidence="7 12" id="KW-0863">Zinc-finger</keyword>
<dbReference type="Gene3D" id="3.90.980.10">
    <property type="entry name" value="DNA primase, catalytic core, N-terminal domain"/>
    <property type="match status" value="1"/>
</dbReference>
<dbReference type="PROSITE" id="PS50880">
    <property type="entry name" value="TOPRIM"/>
    <property type="match status" value="1"/>
</dbReference>
<dbReference type="InterPro" id="IPR036977">
    <property type="entry name" value="DNA_primase_Znf_CHC2"/>
</dbReference>
<dbReference type="GO" id="GO:0005737">
    <property type="term" value="C:cytoplasm"/>
    <property type="evidence" value="ECO:0007669"/>
    <property type="project" value="TreeGrafter"/>
</dbReference>
<evidence type="ECO:0000256" key="1">
    <source>
        <dbReference type="ARBA" id="ARBA00022478"/>
    </source>
</evidence>
<dbReference type="AlphaFoldDB" id="A0A6N4E634"/>
<evidence type="ECO:0000256" key="4">
    <source>
        <dbReference type="ARBA" id="ARBA00022695"/>
    </source>
</evidence>
<comment type="caution">
    <text evidence="14">The sequence shown here is derived from an EMBL/GenBank/DDBJ whole genome shotgun (WGS) entry which is preliminary data.</text>
</comment>
<keyword evidence="11 12" id="KW-0804">Transcription</keyword>
<dbReference type="SMART" id="SM00766">
    <property type="entry name" value="DnaG_DnaB_bind"/>
    <property type="match status" value="1"/>
</dbReference>
<dbReference type="InterPro" id="IPR006171">
    <property type="entry name" value="TOPRIM_dom"/>
</dbReference>
<keyword evidence="5 12" id="KW-0235">DNA replication</keyword>
<evidence type="ECO:0000256" key="6">
    <source>
        <dbReference type="ARBA" id="ARBA00022723"/>
    </source>
</evidence>
<protein>
    <recommendedName>
        <fullName evidence="12">DNA primase</fullName>
        <ecNumber evidence="12">2.7.7.101</ecNumber>
    </recommendedName>
</protein>
<dbReference type="InterPro" id="IPR034151">
    <property type="entry name" value="TOPRIM_DnaG_bac"/>
</dbReference>
<evidence type="ECO:0000259" key="13">
    <source>
        <dbReference type="PROSITE" id="PS50880"/>
    </source>
</evidence>
<dbReference type="GO" id="GO:0000428">
    <property type="term" value="C:DNA-directed RNA polymerase complex"/>
    <property type="evidence" value="ECO:0007669"/>
    <property type="project" value="UniProtKB-KW"/>
</dbReference>
<dbReference type="FunFam" id="3.90.580.10:FF:000001">
    <property type="entry name" value="DNA primase"/>
    <property type="match status" value="1"/>
</dbReference>
<evidence type="ECO:0000256" key="7">
    <source>
        <dbReference type="ARBA" id="ARBA00022771"/>
    </source>
</evidence>
<comment type="catalytic activity">
    <reaction evidence="12">
        <text>ssDNA + n NTP = ssDNA/pppN(pN)n-1 hybrid + (n-1) diphosphate.</text>
        <dbReference type="EC" id="2.7.7.101"/>
    </reaction>
</comment>
<organism evidence="14 15">
    <name type="scientific">Candidatus Sedimenticola endophacoides</name>
    <dbReference type="NCBI Taxonomy" id="2548426"/>
    <lineage>
        <taxon>Bacteria</taxon>
        <taxon>Pseudomonadati</taxon>
        <taxon>Pseudomonadota</taxon>
        <taxon>Gammaproteobacteria</taxon>
        <taxon>Chromatiales</taxon>
        <taxon>Sedimenticolaceae</taxon>
        <taxon>Sedimenticola</taxon>
    </lineage>
</organism>
<dbReference type="Pfam" id="PF01807">
    <property type="entry name" value="Zn_ribbon_DnaG"/>
    <property type="match status" value="1"/>
</dbReference>
<dbReference type="SUPFAM" id="SSF117023">
    <property type="entry name" value="DNA primase DnaG, C-terminal domain"/>
    <property type="match status" value="1"/>
</dbReference>
<evidence type="ECO:0000256" key="2">
    <source>
        <dbReference type="ARBA" id="ARBA00022515"/>
    </source>
</evidence>
<dbReference type="InterPro" id="IPR037068">
    <property type="entry name" value="DNA_primase_core_N_sf"/>
</dbReference>
<proteinExistence type="inferred from homology"/>
<dbReference type="Gene3D" id="1.20.50.20">
    <property type="entry name" value="DnaG, RNA polymerase domain, helical bundle"/>
    <property type="match status" value="1"/>
</dbReference>
<dbReference type="Gene3D" id="1.10.860.10">
    <property type="entry name" value="DNAb Helicase, Chain A"/>
    <property type="match status" value="1"/>
</dbReference>
<dbReference type="InterPro" id="IPR013173">
    <property type="entry name" value="DNA_primase_DnaG_DnaB-bd_dom"/>
</dbReference>
<reference evidence="14 15" key="1">
    <citation type="submission" date="2018-01" db="EMBL/GenBank/DDBJ databases">
        <title>Novel co-symbiosis in the lucinid bivalve Phacoides pectinatus.</title>
        <authorList>
            <person name="Lim S.J."/>
            <person name="Davis B.G."/>
            <person name="Gill D.E."/>
            <person name="Engel A.S."/>
            <person name="Anderson L.C."/>
            <person name="Campbell B.J."/>
        </authorList>
    </citation>
    <scope>NUCLEOTIDE SEQUENCE [LARGE SCALE GENOMIC DNA]</scope>
    <source>
        <strain evidence="14">N3_P5</strain>
    </source>
</reference>
<keyword evidence="3 12" id="KW-0808">Transferase</keyword>
<dbReference type="Proteomes" id="UP000250928">
    <property type="component" value="Unassembled WGS sequence"/>
</dbReference>
<keyword evidence="6 12" id="KW-0479">Metal-binding</keyword>
<evidence type="ECO:0000256" key="9">
    <source>
        <dbReference type="ARBA" id="ARBA00022842"/>
    </source>
</evidence>
<dbReference type="Pfam" id="PF08278">
    <property type="entry name" value="DnaG_DnaB_bind"/>
    <property type="match status" value="1"/>
</dbReference>
<dbReference type="InterPro" id="IPR050219">
    <property type="entry name" value="DnaG_primase"/>
</dbReference>
<dbReference type="SMART" id="SM00400">
    <property type="entry name" value="ZnF_CHCC"/>
    <property type="match status" value="1"/>
</dbReference>
<evidence type="ECO:0000313" key="15">
    <source>
        <dbReference type="Proteomes" id="UP000250928"/>
    </source>
</evidence>
<dbReference type="GO" id="GO:0003677">
    <property type="term" value="F:DNA binding"/>
    <property type="evidence" value="ECO:0007669"/>
    <property type="project" value="UniProtKB-KW"/>
</dbReference>
<dbReference type="Pfam" id="PF08275">
    <property type="entry name" value="DNAG_N"/>
    <property type="match status" value="1"/>
</dbReference>
<feature type="zinc finger region" description="CHC2-type" evidence="12">
    <location>
        <begin position="40"/>
        <end position="64"/>
    </location>
</feature>
<evidence type="ECO:0000256" key="11">
    <source>
        <dbReference type="ARBA" id="ARBA00023163"/>
    </source>
</evidence>
<dbReference type="GO" id="GO:0008270">
    <property type="term" value="F:zinc ion binding"/>
    <property type="evidence" value="ECO:0007669"/>
    <property type="project" value="UniProtKB-UniRule"/>
</dbReference>
<keyword evidence="9" id="KW-0460">Magnesium</keyword>
<dbReference type="Pfam" id="PF13155">
    <property type="entry name" value="Toprim_2"/>
    <property type="match status" value="1"/>
</dbReference>
<dbReference type="CDD" id="cd03364">
    <property type="entry name" value="TOPRIM_DnaG_primases"/>
    <property type="match status" value="1"/>
</dbReference>
<accession>A0A6N4E634</accession>
<dbReference type="FunFam" id="3.90.980.10:FF:000001">
    <property type="entry name" value="DNA primase"/>
    <property type="match status" value="1"/>
</dbReference>
<feature type="domain" description="Toprim" evidence="13">
    <location>
        <begin position="258"/>
        <end position="340"/>
    </location>
</feature>
<dbReference type="InterPro" id="IPR006295">
    <property type="entry name" value="DNA_primase_DnaG"/>
</dbReference>
<comment type="subunit">
    <text evidence="12">Monomer. Interacts with DnaB.</text>
</comment>
<evidence type="ECO:0000256" key="3">
    <source>
        <dbReference type="ARBA" id="ARBA00022679"/>
    </source>
</evidence>
<keyword evidence="10 12" id="KW-0238">DNA-binding</keyword>
<dbReference type="GO" id="GO:0003899">
    <property type="term" value="F:DNA-directed RNA polymerase activity"/>
    <property type="evidence" value="ECO:0007669"/>
    <property type="project" value="UniProtKB-UniRule"/>
</dbReference>
<dbReference type="GO" id="GO:1990077">
    <property type="term" value="C:primosome complex"/>
    <property type="evidence" value="ECO:0007669"/>
    <property type="project" value="UniProtKB-KW"/>
</dbReference>
<evidence type="ECO:0000313" key="14">
    <source>
        <dbReference type="EMBL" id="PUE05322.1"/>
    </source>
</evidence>
<keyword evidence="4 12" id="KW-0548">Nucleotidyltransferase</keyword>
<dbReference type="HAMAP" id="MF_00974">
    <property type="entry name" value="DNA_primase_DnaG"/>
    <property type="match status" value="1"/>
</dbReference>